<dbReference type="InterPro" id="IPR033469">
    <property type="entry name" value="CYTH-like_dom_sf"/>
</dbReference>
<evidence type="ECO:0000313" key="2">
    <source>
        <dbReference type="EMBL" id="KRL54385.1"/>
    </source>
</evidence>
<dbReference type="RefSeq" id="WP_017260920.1">
    <property type="nucleotide sequence ID" value="NZ_AUAW01000009.1"/>
</dbReference>
<proteinExistence type="predicted"/>
<dbReference type="Pfam" id="PF09359">
    <property type="entry name" value="VTC"/>
    <property type="match status" value="1"/>
</dbReference>
<name>A0A0R1RCN2_9LACO</name>
<evidence type="ECO:0000313" key="3">
    <source>
        <dbReference type="Proteomes" id="UP000051999"/>
    </source>
</evidence>
<protein>
    <submittedName>
        <fullName evidence="2">VTC domain protein</fullName>
    </submittedName>
</protein>
<dbReference type="AlphaFoldDB" id="A0A0R1RCN2"/>
<dbReference type="Proteomes" id="UP000051999">
    <property type="component" value="Unassembled WGS sequence"/>
</dbReference>
<dbReference type="SUPFAM" id="SSF55154">
    <property type="entry name" value="CYTH-like phosphatases"/>
    <property type="match status" value="1"/>
</dbReference>
<accession>A0A0R1RCN2</accession>
<reference evidence="2 3" key="1">
    <citation type="journal article" date="2015" name="Genome Announc.">
        <title>Expanding the biotechnology potential of lactobacilli through comparative genomics of 213 strains and associated genera.</title>
        <authorList>
            <person name="Sun Z."/>
            <person name="Harris H.M."/>
            <person name="McCann A."/>
            <person name="Guo C."/>
            <person name="Argimon S."/>
            <person name="Zhang W."/>
            <person name="Yang X."/>
            <person name="Jeffery I.B."/>
            <person name="Cooney J.C."/>
            <person name="Kagawa T.F."/>
            <person name="Liu W."/>
            <person name="Song Y."/>
            <person name="Salvetti E."/>
            <person name="Wrobel A."/>
            <person name="Rasinkangas P."/>
            <person name="Parkhill J."/>
            <person name="Rea M.C."/>
            <person name="O'Sullivan O."/>
            <person name="Ritari J."/>
            <person name="Douillard F.P."/>
            <person name="Paul Ross R."/>
            <person name="Yang R."/>
            <person name="Briner A.E."/>
            <person name="Felis G.E."/>
            <person name="de Vos W.M."/>
            <person name="Barrangou R."/>
            <person name="Klaenhammer T.R."/>
            <person name="Caufield P.W."/>
            <person name="Cui Y."/>
            <person name="Zhang H."/>
            <person name="O'Toole P.W."/>
        </authorList>
    </citation>
    <scope>NUCLEOTIDE SEQUENCE [LARGE SCALE GENOMIC DNA]</scope>
    <source>
        <strain evidence="2 3">DSM 15814</strain>
    </source>
</reference>
<gene>
    <name evidence="2" type="ORF">FD35_GL002727</name>
</gene>
<dbReference type="GO" id="GO:0006799">
    <property type="term" value="P:polyphosphate biosynthetic process"/>
    <property type="evidence" value="ECO:0007669"/>
    <property type="project" value="UniProtKB-ARBA"/>
</dbReference>
<organism evidence="2 3">
    <name type="scientific">Furfurilactobacillus rossiae DSM 15814</name>
    <dbReference type="NCBI Taxonomy" id="1114972"/>
    <lineage>
        <taxon>Bacteria</taxon>
        <taxon>Bacillati</taxon>
        <taxon>Bacillota</taxon>
        <taxon>Bacilli</taxon>
        <taxon>Lactobacillales</taxon>
        <taxon>Lactobacillaceae</taxon>
        <taxon>Furfurilactobacillus</taxon>
    </lineage>
</organism>
<dbReference type="PATRIC" id="fig|1114972.6.peg.2795"/>
<sequence length="248" mass="28995">MLANLAAPQKSAVPMVFERHEQKYVMDQSTYQQLLKKLGNQIRMDQYGKQTISSLYYDTEDYMFARRQLDNSKYREKLRLRAYGDPVDHHQPAFVELKKKVNGVTYKRRVTLPYNQAHRYLASRSGSISRNDDMNAREIDRFTHSHTLTRQTAVIYERTAYSTADGLRLTFDENIRWRSRNVNLINHNQGIPLLASGMVVMEIKLPRALPFEWSQLFASLRLYPQPFSKYGLIYKYGIQGGQQCLSVI</sequence>
<feature type="domain" description="VTC" evidence="1">
    <location>
        <begin position="18"/>
        <end position="231"/>
    </location>
</feature>
<dbReference type="CDD" id="cd07750">
    <property type="entry name" value="PolyPPase_VTC_like"/>
    <property type="match status" value="1"/>
</dbReference>
<dbReference type="eggNOG" id="COG5036">
    <property type="taxonomic scope" value="Bacteria"/>
</dbReference>
<comment type="caution">
    <text evidence="2">The sequence shown here is derived from an EMBL/GenBank/DDBJ whole genome shotgun (WGS) entry which is preliminary data.</text>
</comment>
<dbReference type="EMBL" id="AZFF01000009">
    <property type="protein sequence ID" value="KRL54385.1"/>
    <property type="molecule type" value="Genomic_DNA"/>
</dbReference>
<dbReference type="STRING" id="1114972.FD35_GL002727"/>
<dbReference type="InterPro" id="IPR018966">
    <property type="entry name" value="VTC_domain"/>
</dbReference>
<evidence type="ECO:0000259" key="1">
    <source>
        <dbReference type="Pfam" id="PF09359"/>
    </source>
</evidence>
<dbReference type="Gene3D" id="3.20.100.30">
    <property type="entry name" value="VTC, catalytic tunnel domain"/>
    <property type="match status" value="1"/>
</dbReference>
<keyword evidence="3" id="KW-1185">Reference proteome</keyword>
<dbReference type="OrthoDB" id="185578at2"/>
<dbReference type="InterPro" id="IPR042267">
    <property type="entry name" value="VTC_sf"/>
</dbReference>